<organism evidence="2">
    <name type="scientific">marine metagenome</name>
    <dbReference type="NCBI Taxonomy" id="408172"/>
    <lineage>
        <taxon>unclassified sequences</taxon>
        <taxon>metagenomes</taxon>
        <taxon>ecological metagenomes</taxon>
    </lineage>
</organism>
<protein>
    <recommendedName>
        <fullName evidence="1">Glycosyl transferase family 1 domain-containing protein</fullName>
    </recommendedName>
</protein>
<evidence type="ECO:0000259" key="1">
    <source>
        <dbReference type="Pfam" id="PF00534"/>
    </source>
</evidence>
<name>A0A382E708_9ZZZZ</name>
<proteinExistence type="predicted"/>
<dbReference type="PANTHER" id="PTHR12526">
    <property type="entry name" value="GLYCOSYLTRANSFERASE"/>
    <property type="match status" value="1"/>
</dbReference>
<sequence length="358" mass="42160">MGYIAKNWVHTFDKHPDRIEYQIYSRAYPWLSPFRWHGSKIVDGPEQMEIDHPHFWKWVDSYKPDVILFQDQNIYGKSKMQEETFRLKKMGIKLINYPDWIRRGDIEQYKGLYDANLSHVKRNHKWLEDAKLESPTLIQWGVILKNFPFVQRKVKDKIIFYINIGTGTLRKGYPAIPKALEVMKGNFYQRLISPKSHAYSFIATAVENSEHRVKKSFMKYFNNNPQCEVHFQTADNESGGLFSMGDVYIYPTIKEGVGLTITEAMCTGMPVVTTDYPTMNEWIDDNIEGRLIKPKKVKKGSMPMDKVIIDPSHLAEIMIDYIDNPHKVTEHSFCARQRIEQYFNWDDRDEQIFKLLSL</sequence>
<feature type="domain" description="Glycosyl transferase family 1" evidence="1">
    <location>
        <begin position="164"/>
        <end position="319"/>
    </location>
</feature>
<dbReference type="PANTHER" id="PTHR12526:SF630">
    <property type="entry name" value="GLYCOSYLTRANSFERASE"/>
    <property type="match status" value="1"/>
</dbReference>
<dbReference type="GO" id="GO:0016757">
    <property type="term" value="F:glycosyltransferase activity"/>
    <property type="evidence" value="ECO:0007669"/>
    <property type="project" value="InterPro"/>
</dbReference>
<dbReference type="AlphaFoldDB" id="A0A382E708"/>
<gene>
    <name evidence="2" type="ORF">METZ01_LOCUS199322</name>
</gene>
<dbReference type="EMBL" id="UINC01043031">
    <property type="protein sequence ID" value="SVB46468.1"/>
    <property type="molecule type" value="Genomic_DNA"/>
</dbReference>
<dbReference type="InterPro" id="IPR001296">
    <property type="entry name" value="Glyco_trans_1"/>
</dbReference>
<dbReference type="Gene3D" id="3.40.50.2000">
    <property type="entry name" value="Glycogen Phosphorylase B"/>
    <property type="match status" value="1"/>
</dbReference>
<dbReference type="SUPFAM" id="SSF53756">
    <property type="entry name" value="UDP-Glycosyltransferase/glycogen phosphorylase"/>
    <property type="match status" value="1"/>
</dbReference>
<dbReference type="Pfam" id="PF00534">
    <property type="entry name" value="Glycos_transf_1"/>
    <property type="match status" value="1"/>
</dbReference>
<accession>A0A382E708</accession>
<evidence type="ECO:0000313" key="2">
    <source>
        <dbReference type="EMBL" id="SVB46468.1"/>
    </source>
</evidence>
<reference evidence="2" key="1">
    <citation type="submission" date="2018-05" db="EMBL/GenBank/DDBJ databases">
        <authorList>
            <person name="Lanie J.A."/>
            <person name="Ng W.-L."/>
            <person name="Kazmierczak K.M."/>
            <person name="Andrzejewski T.M."/>
            <person name="Davidsen T.M."/>
            <person name="Wayne K.J."/>
            <person name="Tettelin H."/>
            <person name="Glass J.I."/>
            <person name="Rusch D."/>
            <person name="Podicherti R."/>
            <person name="Tsui H.-C.T."/>
            <person name="Winkler M.E."/>
        </authorList>
    </citation>
    <scope>NUCLEOTIDE SEQUENCE</scope>
</reference>